<evidence type="ECO:0000256" key="3">
    <source>
        <dbReference type="ARBA" id="ARBA00022448"/>
    </source>
</evidence>
<feature type="transmembrane region" description="Helical" evidence="12">
    <location>
        <begin position="422"/>
        <end position="441"/>
    </location>
</feature>
<gene>
    <name evidence="13" type="ORF">BT63DRAFT_394795</name>
</gene>
<comment type="subcellular location">
    <subcellularLocation>
        <location evidence="1 12">Vacuole membrane</location>
        <topology evidence="1 12">Multi-pass membrane protein</topology>
    </subcellularLocation>
</comment>
<sequence>MDPEETSTRWTGKDSRPTTQKELWGWYSCGLAAEVFAVCGVGSFLPVTLEQLARENGVLLSDKKTPCVQFNTALQTRGLARRDDNQCVISVLGHEVNSSSFALYSFSLAILVQTLVLISIGAIADYGGNRKKLFLAFNYMGATASMLYILVFPAIYLFGVLLTIIAVASLGSVFVLLNSFLPLLVATHPSISNDHDGSDIPLDPLTFDNDNEDVNDDSASNGLLQNRIGFNKYKEPGAVSPALQLSNQISSKGVGIGYAAAVFVQILSIGIILLYNKFSTAATTQTWPMRTVLFIVGLWWACFTFPTAWWLHRRPGPPLPSQTVSRSGIRGGITYIIFAWSSLWQTMKIAMQLRQVVLFLIAWFVLSDGIATISGTAILFARTELDLGTAGVAVLSITATASGILGAFYWPKIGKRYNLNSISVVIACVIIYEIVPLYGLAGFLPFLQNLGVGGLQQWWELYPLGFILGFVMGGISSYCRSIYGALIPPGMEASFYALYAVTDKGSSVIGPAIVGRIIDATGSVRMGFWFLAVVMILPAPLFWLVDVEKGRIEGIEMASRRGKRRLG</sequence>
<keyword evidence="8 12" id="KW-0072">Autophagy</keyword>
<dbReference type="InterPro" id="IPR050495">
    <property type="entry name" value="ATG22/LtaA_families"/>
</dbReference>
<keyword evidence="4 12" id="KW-0926">Vacuole</keyword>
<evidence type="ECO:0000256" key="10">
    <source>
        <dbReference type="ARBA" id="ARBA00023180"/>
    </source>
</evidence>
<comment type="function">
    <text evidence="11 12">Vacuolar effluxer which mediate the efflux of amino acids resulting from autophagic degradation. The release of autophagic amino acids allows the maintenance of protein synthesis and viability during nitrogen starvation.</text>
</comment>
<keyword evidence="14" id="KW-1185">Reference proteome</keyword>
<evidence type="ECO:0000256" key="6">
    <source>
        <dbReference type="ARBA" id="ARBA00022970"/>
    </source>
</evidence>
<dbReference type="OrthoDB" id="192733at2759"/>
<dbReference type="EMBL" id="MU004230">
    <property type="protein sequence ID" value="KAF2674265.1"/>
    <property type="molecule type" value="Genomic_DNA"/>
</dbReference>
<evidence type="ECO:0000256" key="5">
    <source>
        <dbReference type="ARBA" id="ARBA00022692"/>
    </source>
</evidence>
<evidence type="ECO:0000256" key="11">
    <source>
        <dbReference type="ARBA" id="ARBA00024801"/>
    </source>
</evidence>
<dbReference type="GO" id="GO:0006914">
    <property type="term" value="P:autophagy"/>
    <property type="evidence" value="ECO:0007669"/>
    <property type="project" value="UniProtKB-KW"/>
</dbReference>
<feature type="transmembrane region" description="Helical" evidence="12">
    <location>
        <begin position="387"/>
        <end position="410"/>
    </location>
</feature>
<reference evidence="13" key="1">
    <citation type="journal article" date="2020" name="Stud. Mycol.">
        <title>101 Dothideomycetes genomes: a test case for predicting lifestyles and emergence of pathogens.</title>
        <authorList>
            <person name="Haridas S."/>
            <person name="Albert R."/>
            <person name="Binder M."/>
            <person name="Bloem J."/>
            <person name="Labutti K."/>
            <person name="Salamov A."/>
            <person name="Andreopoulos B."/>
            <person name="Baker S."/>
            <person name="Barry K."/>
            <person name="Bills G."/>
            <person name="Bluhm B."/>
            <person name="Cannon C."/>
            <person name="Castanera R."/>
            <person name="Culley D."/>
            <person name="Daum C."/>
            <person name="Ezra D."/>
            <person name="Gonzalez J."/>
            <person name="Henrissat B."/>
            <person name="Kuo A."/>
            <person name="Liang C."/>
            <person name="Lipzen A."/>
            <person name="Lutzoni F."/>
            <person name="Magnuson J."/>
            <person name="Mondo S."/>
            <person name="Nolan M."/>
            <person name="Ohm R."/>
            <person name="Pangilinan J."/>
            <person name="Park H.-J."/>
            <person name="Ramirez L."/>
            <person name="Alfaro M."/>
            <person name="Sun H."/>
            <person name="Tritt A."/>
            <person name="Yoshinaga Y."/>
            <person name="Zwiers L.-H."/>
            <person name="Turgeon B."/>
            <person name="Goodwin S."/>
            <person name="Spatafora J."/>
            <person name="Crous P."/>
            <person name="Grigoriev I."/>
        </authorList>
    </citation>
    <scope>NUCLEOTIDE SEQUENCE</scope>
    <source>
        <strain evidence="13">CBS 115976</strain>
    </source>
</reference>
<dbReference type="InterPro" id="IPR036259">
    <property type="entry name" value="MFS_trans_sf"/>
</dbReference>
<dbReference type="Gene3D" id="1.20.1250.20">
    <property type="entry name" value="MFS general substrate transporter like domains"/>
    <property type="match status" value="1"/>
</dbReference>
<feature type="transmembrane region" description="Helical" evidence="12">
    <location>
        <begin position="323"/>
        <end position="344"/>
    </location>
</feature>
<dbReference type="PANTHER" id="PTHR23519:SF3">
    <property type="entry name" value="AUTOPHAGY-RELATED PROTEIN 22-2"/>
    <property type="match status" value="1"/>
</dbReference>
<proteinExistence type="inferred from homology"/>
<dbReference type="Proteomes" id="UP000799302">
    <property type="component" value="Unassembled WGS sequence"/>
</dbReference>
<dbReference type="InterPro" id="IPR044738">
    <property type="entry name" value="Atg22"/>
</dbReference>
<keyword evidence="7 12" id="KW-1133">Transmembrane helix</keyword>
<dbReference type="GO" id="GO:0032974">
    <property type="term" value="P:amino acid transmembrane export from vacuole"/>
    <property type="evidence" value="ECO:0007669"/>
    <property type="project" value="InterPro"/>
</dbReference>
<feature type="transmembrane region" description="Helical" evidence="12">
    <location>
        <begin position="147"/>
        <end position="177"/>
    </location>
</feature>
<feature type="transmembrane region" description="Helical" evidence="12">
    <location>
        <begin position="495"/>
        <end position="514"/>
    </location>
</feature>
<dbReference type="InterPro" id="IPR024671">
    <property type="entry name" value="Atg22-like"/>
</dbReference>
<dbReference type="SUPFAM" id="SSF103473">
    <property type="entry name" value="MFS general substrate transporter"/>
    <property type="match status" value="1"/>
</dbReference>
<protein>
    <recommendedName>
        <fullName evidence="12">Autophagy-related protein</fullName>
    </recommendedName>
</protein>
<feature type="transmembrane region" description="Helical" evidence="12">
    <location>
        <begin position="287"/>
        <end position="311"/>
    </location>
</feature>
<accession>A0A6A6UPQ0</accession>
<keyword evidence="6 12" id="KW-0029">Amino-acid transport</keyword>
<organism evidence="13 14">
    <name type="scientific">Microthyrium microscopicum</name>
    <dbReference type="NCBI Taxonomy" id="703497"/>
    <lineage>
        <taxon>Eukaryota</taxon>
        <taxon>Fungi</taxon>
        <taxon>Dikarya</taxon>
        <taxon>Ascomycota</taxon>
        <taxon>Pezizomycotina</taxon>
        <taxon>Dothideomycetes</taxon>
        <taxon>Dothideomycetes incertae sedis</taxon>
        <taxon>Microthyriales</taxon>
        <taxon>Microthyriaceae</taxon>
        <taxon>Microthyrium</taxon>
    </lineage>
</organism>
<feature type="transmembrane region" description="Helical" evidence="12">
    <location>
        <begin position="23"/>
        <end position="45"/>
    </location>
</feature>
<evidence type="ECO:0000256" key="12">
    <source>
        <dbReference type="RuleBase" id="RU363073"/>
    </source>
</evidence>
<comment type="similarity">
    <text evidence="2 12">Belongs to the ATG22 family.</text>
</comment>
<feature type="transmembrane region" description="Helical" evidence="12">
    <location>
        <begin position="461"/>
        <end position="483"/>
    </location>
</feature>
<keyword evidence="9 12" id="KW-0472">Membrane</keyword>
<feature type="transmembrane region" description="Helical" evidence="12">
    <location>
        <begin position="255"/>
        <end position="275"/>
    </location>
</feature>
<feature type="transmembrane region" description="Helical" evidence="12">
    <location>
        <begin position="526"/>
        <end position="545"/>
    </location>
</feature>
<keyword evidence="5 12" id="KW-0812">Transmembrane</keyword>
<evidence type="ECO:0000256" key="7">
    <source>
        <dbReference type="ARBA" id="ARBA00022989"/>
    </source>
</evidence>
<evidence type="ECO:0000256" key="2">
    <source>
        <dbReference type="ARBA" id="ARBA00006978"/>
    </source>
</evidence>
<evidence type="ECO:0000256" key="1">
    <source>
        <dbReference type="ARBA" id="ARBA00004128"/>
    </source>
</evidence>
<evidence type="ECO:0000313" key="13">
    <source>
        <dbReference type="EMBL" id="KAF2674265.1"/>
    </source>
</evidence>
<feature type="transmembrane region" description="Helical" evidence="12">
    <location>
        <begin position="356"/>
        <end position="381"/>
    </location>
</feature>
<dbReference type="AlphaFoldDB" id="A0A6A6UPQ0"/>
<dbReference type="Pfam" id="PF11700">
    <property type="entry name" value="ATG22"/>
    <property type="match status" value="1"/>
</dbReference>
<evidence type="ECO:0000256" key="4">
    <source>
        <dbReference type="ARBA" id="ARBA00022554"/>
    </source>
</evidence>
<dbReference type="CDD" id="cd17483">
    <property type="entry name" value="MFS_Atg22_like"/>
    <property type="match status" value="1"/>
</dbReference>
<name>A0A6A6UPQ0_9PEZI</name>
<keyword evidence="10" id="KW-0325">Glycoprotein</keyword>
<evidence type="ECO:0000256" key="9">
    <source>
        <dbReference type="ARBA" id="ARBA00023136"/>
    </source>
</evidence>
<evidence type="ECO:0000256" key="8">
    <source>
        <dbReference type="ARBA" id="ARBA00023006"/>
    </source>
</evidence>
<dbReference type="GO" id="GO:0005774">
    <property type="term" value="C:vacuolar membrane"/>
    <property type="evidence" value="ECO:0007669"/>
    <property type="project" value="UniProtKB-SubCell"/>
</dbReference>
<dbReference type="PANTHER" id="PTHR23519">
    <property type="entry name" value="AUTOPHAGY-RELATED PROTEIN 22"/>
    <property type="match status" value="1"/>
</dbReference>
<evidence type="ECO:0000313" key="14">
    <source>
        <dbReference type="Proteomes" id="UP000799302"/>
    </source>
</evidence>
<keyword evidence="3 12" id="KW-0813">Transport</keyword>
<feature type="transmembrane region" description="Helical" evidence="12">
    <location>
        <begin position="101"/>
        <end position="126"/>
    </location>
</feature>